<dbReference type="Pfam" id="PF19086">
    <property type="entry name" value="Terpene_syn_C_2"/>
    <property type="match status" value="1"/>
</dbReference>
<dbReference type="SUPFAM" id="SSF48576">
    <property type="entry name" value="Terpenoid synthases"/>
    <property type="match status" value="1"/>
</dbReference>
<evidence type="ECO:0000256" key="2">
    <source>
        <dbReference type="ARBA" id="ARBA00006333"/>
    </source>
</evidence>
<dbReference type="GO" id="GO:0010333">
    <property type="term" value="F:terpene synthase activity"/>
    <property type="evidence" value="ECO:0007669"/>
    <property type="project" value="InterPro"/>
</dbReference>
<dbReference type="GO" id="GO:0008299">
    <property type="term" value="P:isoprenoid biosynthetic process"/>
    <property type="evidence" value="ECO:0007669"/>
    <property type="project" value="UniProtKB-ARBA"/>
</dbReference>
<keyword evidence="3 6" id="KW-0479">Metal-binding</keyword>
<dbReference type="InterPro" id="IPR034686">
    <property type="entry name" value="Terpene_cyclase-like_2"/>
</dbReference>
<proteinExistence type="inferred from homology"/>
<dbReference type="EC" id="4.2.3.-" evidence="6"/>
<dbReference type="Gene3D" id="1.10.600.10">
    <property type="entry name" value="Farnesyl Diphosphate Synthase"/>
    <property type="match status" value="2"/>
</dbReference>
<evidence type="ECO:0000256" key="6">
    <source>
        <dbReference type="RuleBase" id="RU366034"/>
    </source>
</evidence>
<comment type="cofactor">
    <cofactor evidence="1 6">
        <name>Mg(2+)</name>
        <dbReference type="ChEBI" id="CHEBI:18420"/>
    </cofactor>
</comment>
<evidence type="ECO:0000256" key="4">
    <source>
        <dbReference type="ARBA" id="ARBA00022842"/>
    </source>
</evidence>
<keyword evidence="4 6" id="KW-0460">Magnesium</keyword>
<dbReference type="AlphaFoldDB" id="A0A8H7IAN8"/>
<evidence type="ECO:0000256" key="3">
    <source>
        <dbReference type="ARBA" id="ARBA00022723"/>
    </source>
</evidence>
<comment type="similarity">
    <text evidence="2 6">Belongs to the terpene synthase family.</text>
</comment>
<dbReference type="EMBL" id="JACYCF010000010">
    <property type="protein sequence ID" value="KAF8754602.1"/>
    <property type="molecule type" value="Genomic_DNA"/>
</dbReference>
<dbReference type="PANTHER" id="PTHR35201:SF4">
    <property type="entry name" value="BETA-PINACENE SYNTHASE-RELATED"/>
    <property type="match status" value="1"/>
</dbReference>
<evidence type="ECO:0000256" key="5">
    <source>
        <dbReference type="ARBA" id="ARBA00023239"/>
    </source>
</evidence>
<dbReference type="GO" id="GO:0046872">
    <property type="term" value="F:metal ion binding"/>
    <property type="evidence" value="ECO:0007669"/>
    <property type="project" value="UniProtKB-KW"/>
</dbReference>
<gene>
    <name evidence="7" type="ORF">RHS01_06042</name>
</gene>
<comment type="caution">
    <text evidence="7">The sequence shown here is derived from an EMBL/GenBank/DDBJ whole genome shotgun (WGS) entry which is preliminary data.</text>
</comment>
<organism evidence="7 8">
    <name type="scientific">Rhizoctonia solani</name>
    <dbReference type="NCBI Taxonomy" id="456999"/>
    <lineage>
        <taxon>Eukaryota</taxon>
        <taxon>Fungi</taxon>
        <taxon>Dikarya</taxon>
        <taxon>Basidiomycota</taxon>
        <taxon>Agaricomycotina</taxon>
        <taxon>Agaricomycetes</taxon>
        <taxon>Cantharellales</taxon>
        <taxon>Ceratobasidiaceae</taxon>
        <taxon>Rhizoctonia</taxon>
    </lineage>
</organism>
<dbReference type="PANTHER" id="PTHR35201">
    <property type="entry name" value="TERPENE SYNTHASE"/>
    <property type="match status" value="1"/>
</dbReference>
<evidence type="ECO:0000313" key="7">
    <source>
        <dbReference type="EMBL" id="KAF8754602.1"/>
    </source>
</evidence>
<accession>A0A8H7IAN8</accession>
<evidence type="ECO:0000313" key="8">
    <source>
        <dbReference type="Proteomes" id="UP000614334"/>
    </source>
</evidence>
<evidence type="ECO:0000256" key="1">
    <source>
        <dbReference type="ARBA" id="ARBA00001946"/>
    </source>
</evidence>
<reference evidence="7" key="1">
    <citation type="submission" date="2020-09" db="EMBL/GenBank/DDBJ databases">
        <title>Comparative genome analyses of four rice-infecting Rhizoctonia solani isolates reveal extensive enrichment of homogalacturonan modification genes.</title>
        <authorList>
            <person name="Lee D.-Y."/>
            <person name="Jeon J."/>
            <person name="Kim K.-T."/>
            <person name="Cheong K."/>
            <person name="Song H."/>
            <person name="Choi G."/>
            <person name="Ko J."/>
            <person name="Opiyo S.O."/>
            <person name="Zuo S."/>
            <person name="Madhav S."/>
            <person name="Lee Y.-H."/>
            <person name="Wang G.-L."/>
        </authorList>
    </citation>
    <scope>NUCLEOTIDE SEQUENCE</scope>
    <source>
        <strain evidence="7">AG1-IA B2</strain>
    </source>
</reference>
<name>A0A8H7IAN8_9AGAM</name>
<protein>
    <recommendedName>
        <fullName evidence="6">Terpene synthase</fullName>
        <ecNumber evidence="6">4.2.3.-</ecNumber>
    </recommendedName>
</protein>
<dbReference type="InterPro" id="IPR008949">
    <property type="entry name" value="Isoprenoid_synthase_dom_sf"/>
</dbReference>
<dbReference type="Proteomes" id="UP000614334">
    <property type="component" value="Unassembled WGS sequence"/>
</dbReference>
<sequence length="376" mass="42424">MSSMPTLHQIERSLLPPSILIPDTVGHTRDVFALRINPHHDEAEAGSLAWFDNYGLHAGPQREEFLNARYCLLASYCYPDADLEHLRPVMDFIIWLVAYDDMADEGEFCDSIEARMRENGNPAALCRFVEGAEGYMQAALQDTMNRATGKVLTIDEYIQLRAESSGVKWAYAALEYAHGIELPNKVHEDPIVSELALAGNQILTWSNDIYSFSLEQAKGYTHNILFVIMWNKQVDLQGAVDFVEGMILKRIKEYIDAKALLPSFGPEIDHQVAKYIQGIEYCIQANISWSLMSPRYFGADFEKVKETRIVNLMAPIISTNKRSTGVEGVESMESIAPAIAVAEGNVVWLNSRCAARQRRHVIVWSSTFETFHPYPI</sequence>
<keyword evidence="5 6" id="KW-0456">Lyase</keyword>